<dbReference type="Proteomes" id="UP000606974">
    <property type="component" value="Unassembled WGS sequence"/>
</dbReference>
<proteinExistence type="predicted"/>
<organism evidence="1 2">
    <name type="scientific">Endocarpon pusillum</name>
    <dbReference type="NCBI Taxonomy" id="364733"/>
    <lineage>
        <taxon>Eukaryota</taxon>
        <taxon>Fungi</taxon>
        <taxon>Dikarya</taxon>
        <taxon>Ascomycota</taxon>
        <taxon>Pezizomycotina</taxon>
        <taxon>Eurotiomycetes</taxon>
        <taxon>Chaetothyriomycetidae</taxon>
        <taxon>Verrucariales</taxon>
        <taxon>Verrucariaceae</taxon>
        <taxon>Endocarpon</taxon>
    </lineage>
</organism>
<protein>
    <submittedName>
        <fullName evidence="1">Uncharacterized protein</fullName>
    </submittedName>
</protein>
<evidence type="ECO:0000313" key="1">
    <source>
        <dbReference type="EMBL" id="KAF7505601.1"/>
    </source>
</evidence>
<accession>A0A8H7E3U1</accession>
<evidence type="ECO:0000313" key="2">
    <source>
        <dbReference type="Proteomes" id="UP000606974"/>
    </source>
</evidence>
<keyword evidence="2" id="KW-1185">Reference proteome</keyword>
<dbReference type="EMBL" id="JAACFV010000105">
    <property type="protein sequence ID" value="KAF7505601.1"/>
    <property type="molecule type" value="Genomic_DNA"/>
</dbReference>
<reference evidence="1" key="1">
    <citation type="submission" date="2020-02" db="EMBL/GenBank/DDBJ databases">
        <authorList>
            <person name="Palmer J.M."/>
        </authorList>
    </citation>
    <scope>NUCLEOTIDE SEQUENCE</scope>
    <source>
        <strain evidence="1">EPUS1.4</strain>
        <tissue evidence="1">Thallus</tissue>
    </source>
</reference>
<sequence>MDWVSLEGASTLLTCNTNMKSFLLAAVAVLITFATKVASAPTPASFDKACVGTNCVYPAGRADPSTHQTSVSKNVLINAGDRGFEAMPVKALDQDTAQAENSMWMYPCHEGCPLGFKQINLGGGNCACLGGRKRDADLAPQVMNDPGRFPVPMDPRVHCTNFLKGRCLNGQVGLWDSRNGRCFCGSAKTVVDLVTREEQSVSQDAVDRDGKCADIMGVQCANGTVGVWDNDKQRCCCGITSKNLSMPGPNDTTGDMLTSRLLPQPLKYPTGISPTDWTAIEVTLVLLDETLKSQTDLGQVCTGEKDLQAFGFKPEIFAKICKPEITMPVAQPEIAKAQKKVYSALWIDTILGRHHNGGLYDFYGACEEARVPDAVPSTLDKEYILSQLCNKGH</sequence>
<dbReference type="AlphaFoldDB" id="A0A8H7E3U1"/>
<name>A0A8H7E3U1_9EURO</name>
<gene>
    <name evidence="1" type="ORF">GJ744_000610</name>
</gene>
<comment type="caution">
    <text evidence="1">The sequence shown here is derived from an EMBL/GenBank/DDBJ whole genome shotgun (WGS) entry which is preliminary data.</text>
</comment>
<dbReference type="OrthoDB" id="10304456at2759"/>